<evidence type="ECO:0000313" key="1">
    <source>
        <dbReference type="EMBL" id="KAK5811439.1"/>
    </source>
</evidence>
<keyword evidence="2" id="KW-1185">Reference proteome</keyword>
<dbReference type="EMBL" id="JARKNE010000008">
    <property type="protein sequence ID" value="KAK5811439.1"/>
    <property type="molecule type" value="Genomic_DNA"/>
</dbReference>
<evidence type="ECO:0000313" key="2">
    <source>
        <dbReference type="Proteomes" id="UP001358586"/>
    </source>
</evidence>
<organism evidence="1 2">
    <name type="scientific">Gossypium arboreum</name>
    <name type="common">Tree cotton</name>
    <name type="synonym">Gossypium nanking</name>
    <dbReference type="NCBI Taxonomy" id="29729"/>
    <lineage>
        <taxon>Eukaryota</taxon>
        <taxon>Viridiplantae</taxon>
        <taxon>Streptophyta</taxon>
        <taxon>Embryophyta</taxon>
        <taxon>Tracheophyta</taxon>
        <taxon>Spermatophyta</taxon>
        <taxon>Magnoliopsida</taxon>
        <taxon>eudicotyledons</taxon>
        <taxon>Gunneridae</taxon>
        <taxon>Pentapetalae</taxon>
        <taxon>rosids</taxon>
        <taxon>malvids</taxon>
        <taxon>Malvales</taxon>
        <taxon>Malvaceae</taxon>
        <taxon>Malvoideae</taxon>
        <taxon>Gossypium</taxon>
    </lineage>
</organism>
<comment type="caution">
    <text evidence="1">The sequence shown here is derived from an EMBL/GenBank/DDBJ whole genome shotgun (WGS) entry which is preliminary data.</text>
</comment>
<proteinExistence type="predicted"/>
<accession>A0ABR0NZW1</accession>
<protein>
    <submittedName>
        <fullName evidence="1">Uncharacterized protein</fullName>
    </submittedName>
</protein>
<sequence length="74" mass="8772">MEAFFATSVDRTSNWKLFPLMRVYYHSGGRAITAWVIGGWIGSDWVSSRSRLERHIRATFGKDFENDLWRPDRY</sequence>
<reference evidence="1 2" key="1">
    <citation type="submission" date="2023-03" db="EMBL/GenBank/DDBJ databases">
        <title>WGS of Gossypium arboreum.</title>
        <authorList>
            <person name="Yu D."/>
        </authorList>
    </citation>
    <scope>NUCLEOTIDE SEQUENCE [LARGE SCALE GENOMIC DNA]</scope>
    <source>
        <tissue evidence="1">Leaf</tissue>
    </source>
</reference>
<gene>
    <name evidence="1" type="ORF">PVK06_026770</name>
</gene>
<name>A0ABR0NZW1_GOSAR</name>
<dbReference type="Proteomes" id="UP001358586">
    <property type="component" value="Chromosome 8"/>
</dbReference>